<keyword evidence="2" id="KW-0812">Transmembrane</keyword>
<reference evidence="3 4" key="1">
    <citation type="submission" date="2020-03" db="EMBL/GenBank/DDBJ databases">
        <title>WGS of actinomycetes isolated from Thailand.</title>
        <authorList>
            <person name="Thawai C."/>
        </authorList>
    </citation>
    <scope>NUCLEOTIDE SEQUENCE [LARGE SCALE GENOMIC DNA]</scope>
    <source>
        <strain evidence="3 4">PRB2-1</strain>
    </source>
</reference>
<dbReference type="RefSeq" id="WP_167981945.1">
    <property type="nucleotide sequence ID" value="NZ_JAATEJ010000003.1"/>
</dbReference>
<comment type="caution">
    <text evidence="3">The sequence shown here is derived from an EMBL/GenBank/DDBJ whole genome shotgun (WGS) entry which is preliminary data.</text>
</comment>
<feature type="compositionally biased region" description="Pro residues" evidence="1">
    <location>
        <begin position="108"/>
        <end position="121"/>
    </location>
</feature>
<dbReference type="Gene3D" id="2.60.120.260">
    <property type="entry name" value="Galactose-binding domain-like"/>
    <property type="match status" value="1"/>
</dbReference>
<dbReference type="Proteomes" id="UP000734511">
    <property type="component" value="Unassembled WGS sequence"/>
</dbReference>
<evidence type="ECO:0000313" key="4">
    <source>
        <dbReference type="Proteomes" id="UP000734511"/>
    </source>
</evidence>
<feature type="compositionally biased region" description="Low complexity" evidence="1">
    <location>
        <begin position="42"/>
        <end position="51"/>
    </location>
</feature>
<dbReference type="EMBL" id="JAATEJ010000003">
    <property type="protein sequence ID" value="NJP43112.1"/>
    <property type="molecule type" value="Genomic_DNA"/>
</dbReference>
<gene>
    <name evidence="3" type="ORF">HCN08_06780</name>
</gene>
<feature type="transmembrane region" description="Helical" evidence="2">
    <location>
        <begin position="222"/>
        <end position="243"/>
    </location>
</feature>
<organism evidence="3 4">
    <name type="scientific">Actinacidiphila epipremni</name>
    <dbReference type="NCBI Taxonomy" id="2053013"/>
    <lineage>
        <taxon>Bacteria</taxon>
        <taxon>Bacillati</taxon>
        <taxon>Actinomycetota</taxon>
        <taxon>Actinomycetes</taxon>
        <taxon>Kitasatosporales</taxon>
        <taxon>Streptomycetaceae</taxon>
        <taxon>Actinacidiphila</taxon>
    </lineage>
</organism>
<keyword evidence="4" id="KW-1185">Reference proteome</keyword>
<name>A0ABX0ZJ31_9ACTN</name>
<dbReference type="InterPro" id="IPR057561">
    <property type="entry name" value="NADase_transloc"/>
</dbReference>
<keyword evidence="2" id="KW-1133">Transmembrane helix</keyword>
<evidence type="ECO:0000256" key="1">
    <source>
        <dbReference type="SAM" id="MobiDB-lite"/>
    </source>
</evidence>
<protein>
    <submittedName>
        <fullName evidence="3">Zinc ribbon domain-containing protein</fullName>
    </submittedName>
</protein>
<feature type="compositionally biased region" description="Pro residues" evidence="1">
    <location>
        <begin position="32"/>
        <end position="41"/>
    </location>
</feature>
<feature type="compositionally biased region" description="Pro residues" evidence="1">
    <location>
        <begin position="64"/>
        <end position="85"/>
    </location>
</feature>
<accession>A0ABX0ZJ31</accession>
<feature type="compositionally biased region" description="Low complexity" evidence="1">
    <location>
        <begin position="146"/>
        <end position="161"/>
    </location>
</feature>
<evidence type="ECO:0000256" key="2">
    <source>
        <dbReference type="SAM" id="Phobius"/>
    </source>
</evidence>
<dbReference type="NCBIfam" id="NF047619">
    <property type="entry name" value="NADase_discoid"/>
    <property type="match status" value="1"/>
</dbReference>
<feature type="compositionally biased region" description="Low complexity" evidence="1">
    <location>
        <begin position="122"/>
        <end position="134"/>
    </location>
</feature>
<evidence type="ECO:0000313" key="3">
    <source>
        <dbReference type="EMBL" id="NJP43112.1"/>
    </source>
</evidence>
<proteinExistence type="predicted"/>
<feature type="region of interest" description="Disordered" evidence="1">
    <location>
        <begin position="23"/>
        <end position="175"/>
    </location>
</feature>
<keyword evidence="2" id="KW-0472">Membrane</keyword>
<sequence length="399" mass="41128">MRACPACGASNSPTEDFCATCGTYLGWSSARPPAPEPPGPQLPAQEPAATPEVPPAPEQDAPAAPEPAAPGAPEPAAPEPEPPARPFGVRSRRRTPEPGPAPASAAPAPGPAPGAPAPGPAPAAGSSPGSAAGPEPDPDPAPVVPVRPAKAAAPRPVVRPVTEPEAHSGEPCPVCGTLNPPDRRFCRRCAAPLNPAPARAALPWWRTMWPLRRRVRAGSGRLSRFVVILLAIAVLAVLGVLLIPAGRGLFEDTKDKLDGAKQVKPVRTTATAAVPGHPAAASVDGLNNRYWGAPAAGASVTYTFARPIRLVDLIITNGASTTPKDYDRQARALTIDLDVTTKSGATHHQELTLEDRPGDQTFATGVSDATTVRLTLRAPAGLSAGRHLALAEVEFFRRG</sequence>